<evidence type="ECO:0000313" key="3">
    <source>
        <dbReference type="Proteomes" id="UP000272942"/>
    </source>
</evidence>
<feature type="compositionally biased region" description="Basic and acidic residues" evidence="1">
    <location>
        <begin position="49"/>
        <end position="59"/>
    </location>
</feature>
<dbReference type="Proteomes" id="UP000272942">
    <property type="component" value="Unassembled WGS sequence"/>
</dbReference>
<organism evidence="4">
    <name type="scientific">Echinostoma caproni</name>
    <dbReference type="NCBI Taxonomy" id="27848"/>
    <lineage>
        <taxon>Eukaryota</taxon>
        <taxon>Metazoa</taxon>
        <taxon>Spiralia</taxon>
        <taxon>Lophotrochozoa</taxon>
        <taxon>Platyhelminthes</taxon>
        <taxon>Trematoda</taxon>
        <taxon>Digenea</taxon>
        <taxon>Plagiorchiida</taxon>
        <taxon>Echinostomata</taxon>
        <taxon>Echinostomatoidea</taxon>
        <taxon>Echinostomatidae</taxon>
        <taxon>Echinostoma</taxon>
    </lineage>
</organism>
<proteinExistence type="predicted"/>
<evidence type="ECO:0000313" key="2">
    <source>
        <dbReference type="EMBL" id="VDP85713.1"/>
    </source>
</evidence>
<reference evidence="2 3" key="2">
    <citation type="submission" date="2018-11" db="EMBL/GenBank/DDBJ databases">
        <authorList>
            <consortium name="Pathogen Informatics"/>
        </authorList>
    </citation>
    <scope>NUCLEOTIDE SEQUENCE [LARGE SCALE GENOMIC DNA]</scope>
    <source>
        <strain evidence="2 3">Egypt</strain>
    </source>
</reference>
<feature type="region of interest" description="Disordered" evidence="1">
    <location>
        <begin position="40"/>
        <end position="61"/>
    </location>
</feature>
<name>A0A183ARP7_9TREM</name>
<dbReference type="AlphaFoldDB" id="A0A183ARP7"/>
<accession>A0A183ARP7</accession>
<keyword evidence="3" id="KW-1185">Reference proteome</keyword>
<reference evidence="4" key="1">
    <citation type="submission" date="2016-06" db="UniProtKB">
        <authorList>
            <consortium name="WormBaseParasite"/>
        </authorList>
    </citation>
    <scope>IDENTIFICATION</scope>
</reference>
<evidence type="ECO:0000256" key="1">
    <source>
        <dbReference type="SAM" id="MobiDB-lite"/>
    </source>
</evidence>
<sequence length="234" mass="25446">MLPRPNRDILHESTTKSHADGIKSLPGSTFSIQNLLHITTGDDEQGPENSDRPSRRASDSNEINHAITAGVSRFDVSTFVNSSPQTSACPSVPVARGTVLHHGSECERSVETESSQPPDWLQALLNLAHRRENQWNSCSIIKELARLVSSKDATEICMFHPGSTDAHNRVDQSIGKLVTGNMSSFSPFTEEDSANPLANPPNLHGNGMRNEVVPDCSPENLIPFMLQTTGKVIA</sequence>
<protein>
    <submittedName>
        <fullName evidence="4">CRIB domain-containing protein</fullName>
    </submittedName>
</protein>
<gene>
    <name evidence="2" type="ORF">ECPE_LOCUS9632</name>
</gene>
<evidence type="ECO:0000313" key="4">
    <source>
        <dbReference type="WBParaSite" id="ECPE_0000966201-mRNA-1"/>
    </source>
</evidence>
<dbReference type="WBParaSite" id="ECPE_0000966201-mRNA-1">
    <property type="protein sequence ID" value="ECPE_0000966201-mRNA-1"/>
    <property type="gene ID" value="ECPE_0000966201"/>
</dbReference>
<dbReference type="EMBL" id="UZAN01047716">
    <property type="protein sequence ID" value="VDP85713.1"/>
    <property type="molecule type" value="Genomic_DNA"/>
</dbReference>